<dbReference type="Proteomes" id="UP000008281">
    <property type="component" value="Unassembled WGS sequence"/>
</dbReference>
<dbReference type="InterPro" id="IPR008574">
    <property type="entry name" value="Nematodes_ZYG-11_interact"/>
</dbReference>
<dbReference type="STRING" id="31234.E3LWD8"/>
<name>E3LWD8_CAERE</name>
<evidence type="ECO:0000313" key="4">
    <source>
        <dbReference type="Proteomes" id="UP000008281"/>
    </source>
</evidence>
<reference evidence="3" key="1">
    <citation type="submission" date="2007-07" db="EMBL/GenBank/DDBJ databases">
        <title>PCAP assembly of the Caenorhabditis remanei genome.</title>
        <authorList>
            <consortium name="The Caenorhabditis remanei Sequencing Consortium"/>
            <person name="Wilson R.K."/>
        </authorList>
    </citation>
    <scope>NUCLEOTIDE SEQUENCE [LARGE SCALE GENOMIC DNA]</scope>
    <source>
        <strain evidence="3">PB4641</strain>
    </source>
</reference>
<feature type="transmembrane region" description="Helical" evidence="2">
    <location>
        <begin position="235"/>
        <end position="252"/>
    </location>
</feature>
<feature type="transmembrane region" description="Helical" evidence="2">
    <location>
        <begin position="318"/>
        <end position="337"/>
    </location>
</feature>
<proteinExistence type="predicted"/>
<dbReference type="PIRSF" id="PIRSF016383">
    <property type="entry name" value="DUF856_CAE_spp"/>
    <property type="match status" value="1"/>
</dbReference>
<dbReference type="HOGENOM" id="CLU_863911_0_0_1"/>
<dbReference type="Pfam" id="PF05884">
    <property type="entry name" value="ZYG-11_interact"/>
    <property type="match status" value="1"/>
</dbReference>
<dbReference type="OMA" id="AFICAVM"/>
<feature type="transmembrane region" description="Helical" evidence="2">
    <location>
        <begin position="173"/>
        <end position="196"/>
    </location>
</feature>
<feature type="transmembrane region" description="Helical" evidence="2">
    <location>
        <begin position="285"/>
        <end position="306"/>
    </location>
</feature>
<keyword evidence="4" id="KW-1185">Reference proteome</keyword>
<sequence length="347" mass="34998">MAEGGQQSAMEGASVAAPEAAPAPQEGGQSVAPPVDAGAGGEAPGGGVSQMGGAVGVGGGQEEASLGMVTNIYTKYAQDVQQAVEGEASGGTSGVRQRALAFQQEGPAQLQQLQSQLQPQTQELMSALQETQAPIGLATSSVVEIFGWSSILLLGAGIASIVGGYVLSPIFGIFVGRAGAAILATLVLPGLAAYQLNAEDGSTSATRFQLLLLALTQGILMGHSISYTYVSGQPLSFITPLVIAFAYPLVAGQVGSARVPLLGGAVGAAFGVQLMAGLVSGSLSFSYFMLAALYSAASGALLQIAFKNLSPPTRAHMYQILLVASFLFSKALVYGLFGSAEPPKAAK</sequence>
<gene>
    <name evidence="3" type="ORF">CRE_03068</name>
</gene>
<protein>
    <submittedName>
        <fullName evidence="3">Uncharacterized protein</fullName>
    </submittedName>
</protein>
<dbReference type="PANTHER" id="PTHR31176:SF1">
    <property type="entry name" value="MFS DOMAIN-CONTAINING PROTEIN-RELATED"/>
    <property type="match status" value="1"/>
</dbReference>
<feature type="compositionally biased region" description="Low complexity" evidence="1">
    <location>
        <begin position="9"/>
        <end position="37"/>
    </location>
</feature>
<keyword evidence="2" id="KW-1133">Transmembrane helix</keyword>
<dbReference type="eggNOG" id="ENOG502SFCY">
    <property type="taxonomic scope" value="Eukaryota"/>
</dbReference>
<feature type="transmembrane region" description="Helical" evidence="2">
    <location>
        <begin position="259"/>
        <end position="279"/>
    </location>
</feature>
<evidence type="ECO:0000256" key="1">
    <source>
        <dbReference type="SAM" id="MobiDB-lite"/>
    </source>
</evidence>
<feature type="transmembrane region" description="Helical" evidence="2">
    <location>
        <begin position="208"/>
        <end position="229"/>
    </location>
</feature>
<dbReference type="AlphaFoldDB" id="E3LWD8"/>
<evidence type="ECO:0000313" key="3">
    <source>
        <dbReference type="EMBL" id="EFO83402.1"/>
    </source>
</evidence>
<feature type="compositionally biased region" description="Gly residues" evidence="1">
    <location>
        <begin position="38"/>
        <end position="56"/>
    </location>
</feature>
<organism evidence="4">
    <name type="scientific">Caenorhabditis remanei</name>
    <name type="common">Caenorhabditis vulgaris</name>
    <dbReference type="NCBI Taxonomy" id="31234"/>
    <lineage>
        <taxon>Eukaryota</taxon>
        <taxon>Metazoa</taxon>
        <taxon>Ecdysozoa</taxon>
        <taxon>Nematoda</taxon>
        <taxon>Chromadorea</taxon>
        <taxon>Rhabditida</taxon>
        <taxon>Rhabditina</taxon>
        <taxon>Rhabditomorpha</taxon>
        <taxon>Rhabditoidea</taxon>
        <taxon>Rhabditidae</taxon>
        <taxon>Peloderinae</taxon>
        <taxon>Caenorhabditis</taxon>
    </lineage>
</organism>
<feature type="region of interest" description="Disordered" evidence="1">
    <location>
        <begin position="1"/>
        <end position="56"/>
    </location>
</feature>
<dbReference type="OrthoDB" id="5857697at2759"/>
<feature type="transmembrane region" description="Helical" evidence="2">
    <location>
        <begin position="145"/>
        <end position="167"/>
    </location>
</feature>
<accession>E3LWD8</accession>
<dbReference type="InParanoid" id="E3LWD8"/>
<dbReference type="EMBL" id="DS268417">
    <property type="protein sequence ID" value="EFO83402.1"/>
    <property type="molecule type" value="Genomic_DNA"/>
</dbReference>
<keyword evidence="2" id="KW-0472">Membrane</keyword>
<keyword evidence="2" id="KW-0812">Transmembrane</keyword>
<dbReference type="PANTHER" id="PTHR31176">
    <property type="entry name" value="MFS DOMAIN-CONTAINING PROTEIN-RELATED"/>
    <property type="match status" value="1"/>
</dbReference>
<evidence type="ECO:0000256" key="2">
    <source>
        <dbReference type="SAM" id="Phobius"/>
    </source>
</evidence>